<proteinExistence type="predicted"/>
<sequence>MPLPNDYNAAEHLQDTIKRVYNGEVREWFADVIGEQLDLSTPRASLKTACTHQEADSTDMTVSRQLLFDMVIKQTFKTVSGGSERDLNYTILRKTKPILKLYFLEDHIDTDPDYRQVEGVIGVRLMGQTSTTLSKTEAIAYGNKVKTLFGTGKGFSWKKGKEMCSYSDWAKGYQLQLLVRNETEGKRIVEQVLDIQGHSPDWEFLNMSVNSEPSQAFPTIPPRETILGKSHKLSRRRPISEVFFQHASIKLAGLPKPVYIYDRSGRIPDALVHR</sequence>
<dbReference type="Proteomes" id="UP000238634">
    <property type="component" value="Unassembled WGS sequence"/>
</dbReference>
<reference evidence="1 2" key="1">
    <citation type="submission" date="2018-02" db="EMBL/GenBank/DDBJ databases">
        <authorList>
            <person name="Cohen D.B."/>
            <person name="Kent A.D."/>
        </authorList>
    </citation>
    <scope>NUCLEOTIDE SEQUENCE [LARGE SCALE GENOMIC DNA]</scope>
    <source>
        <strain evidence="1 2">ULC007</strain>
    </source>
</reference>
<keyword evidence="2" id="KW-1185">Reference proteome</keyword>
<dbReference type="EMBL" id="PVWG01000048">
    <property type="protein sequence ID" value="PSB16050.1"/>
    <property type="molecule type" value="Genomic_DNA"/>
</dbReference>
<evidence type="ECO:0000313" key="2">
    <source>
        <dbReference type="Proteomes" id="UP000238634"/>
    </source>
</evidence>
<dbReference type="OrthoDB" id="582963at2"/>
<evidence type="ECO:0000313" key="1">
    <source>
        <dbReference type="EMBL" id="PSB16050.1"/>
    </source>
</evidence>
<protein>
    <submittedName>
        <fullName evidence="1">Uncharacterized protein</fullName>
    </submittedName>
</protein>
<dbReference type="AlphaFoldDB" id="A0A2T1D6D5"/>
<name>A0A2T1D6D5_9CYAN</name>
<reference evidence="1 2" key="2">
    <citation type="submission" date="2018-03" db="EMBL/GenBank/DDBJ databases">
        <title>The ancient ancestry and fast evolution of plastids.</title>
        <authorList>
            <person name="Moore K.R."/>
            <person name="Magnabosco C."/>
            <person name="Momper L."/>
            <person name="Gold D.A."/>
            <person name="Bosak T."/>
            <person name="Fournier G.P."/>
        </authorList>
    </citation>
    <scope>NUCLEOTIDE SEQUENCE [LARGE SCALE GENOMIC DNA]</scope>
    <source>
        <strain evidence="1 2">ULC007</strain>
    </source>
</reference>
<dbReference type="STRING" id="1920490.GCA_001895925_04589"/>
<gene>
    <name evidence="1" type="ORF">C7B65_22765</name>
</gene>
<organism evidence="1 2">
    <name type="scientific">Phormidesmis priestleyi ULC007</name>
    <dbReference type="NCBI Taxonomy" id="1920490"/>
    <lineage>
        <taxon>Bacteria</taxon>
        <taxon>Bacillati</taxon>
        <taxon>Cyanobacteriota</taxon>
        <taxon>Cyanophyceae</taxon>
        <taxon>Leptolyngbyales</taxon>
        <taxon>Leptolyngbyaceae</taxon>
        <taxon>Phormidesmis</taxon>
    </lineage>
</organism>
<accession>A0A2T1D6D5</accession>
<dbReference type="RefSeq" id="WP_073071484.1">
    <property type="nucleotide sequence ID" value="NZ_MPPI01000011.1"/>
</dbReference>
<comment type="caution">
    <text evidence="1">The sequence shown here is derived from an EMBL/GenBank/DDBJ whole genome shotgun (WGS) entry which is preliminary data.</text>
</comment>